<dbReference type="PROSITE" id="PS51078">
    <property type="entry name" value="ICLR_ED"/>
    <property type="match status" value="1"/>
</dbReference>
<evidence type="ECO:0000259" key="1">
    <source>
        <dbReference type="PROSITE" id="PS51078"/>
    </source>
</evidence>
<dbReference type="PANTHER" id="PTHR30136:SF24">
    <property type="entry name" value="HTH-TYPE TRANSCRIPTIONAL REPRESSOR ALLR"/>
    <property type="match status" value="1"/>
</dbReference>
<dbReference type="InterPro" id="IPR050707">
    <property type="entry name" value="HTH_MetabolicPath_Reg"/>
</dbReference>
<dbReference type="SUPFAM" id="SSF55781">
    <property type="entry name" value="GAF domain-like"/>
    <property type="match status" value="1"/>
</dbReference>
<dbReference type="InterPro" id="IPR014757">
    <property type="entry name" value="Tscrpt_reg_IclR_C"/>
</dbReference>
<gene>
    <name evidence="2" type="ORF">EH243_00225</name>
</gene>
<name>A0A430KVC4_9GAMM</name>
<dbReference type="GO" id="GO:0003677">
    <property type="term" value="F:DNA binding"/>
    <property type="evidence" value="ECO:0007669"/>
    <property type="project" value="TreeGrafter"/>
</dbReference>
<keyword evidence="3" id="KW-1185">Reference proteome</keyword>
<dbReference type="Proteomes" id="UP000283087">
    <property type="component" value="Unassembled WGS sequence"/>
</dbReference>
<dbReference type="GO" id="GO:0003700">
    <property type="term" value="F:DNA-binding transcription factor activity"/>
    <property type="evidence" value="ECO:0007669"/>
    <property type="project" value="TreeGrafter"/>
</dbReference>
<evidence type="ECO:0000313" key="3">
    <source>
        <dbReference type="Proteomes" id="UP000283087"/>
    </source>
</evidence>
<dbReference type="PANTHER" id="PTHR30136">
    <property type="entry name" value="HELIX-TURN-HELIX TRANSCRIPTIONAL REGULATOR, ICLR FAMILY"/>
    <property type="match status" value="1"/>
</dbReference>
<sequence>MIVIALSVLYSSRLKAPRKAILKDLADQIGETCGISIPDGIDMIYYDRIQSDWPLQINLPIGSRTPIWCTASGKLYLSSLAKDRRQRILKKLPLEKRARNTQIDPLQLEAELADTAKLERGIDNEEFIDGMVALAVPIKDKKGRLFACLFTHAPILRKSLDELLQYEALLRDAANELGDLIGDNAIESTDSGRQ</sequence>
<organism evidence="2 3">
    <name type="scientific">Amphritea opalescens</name>
    <dbReference type="NCBI Taxonomy" id="2490544"/>
    <lineage>
        <taxon>Bacteria</taxon>
        <taxon>Pseudomonadati</taxon>
        <taxon>Pseudomonadota</taxon>
        <taxon>Gammaproteobacteria</taxon>
        <taxon>Oceanospirillales</taxon>
        <taxon>Oceanospirillaceae</taxon>
        <taxon>Amphritea</taxon>
    </lineage>
</organism>
<dbReference type="RefSeq" id="WP_126156626.1">
    <property type="nucleotide sequence ID" value="NZ_RQXW01000001.1"/>
</dbReference>
<dbReference type="Gene3D" id="3.30.450.40">
    <property type="match status" value="1"/>
</dbReference>
<comment type="caution">
    <text evidence="2">The sequence shown here is derived from an EMBL/GenBank/DDBJ whole genome shotgun (WGS) entry which is preliminary data.</text>
</comment>
<dbReference type="AlphaFoldDB" id="A0A430KVC4"/>
<protein>
    <submittedName>
        <fullName evidence="2">IclR family transcriptional regulator</fullName>
    </submittedName>
</protein>
<dbReference type="Pfam" id="PF01614">
    <property type="entry name" value="IclR_C"/>
    <property type="match status" value="1"/>
</dbReference>
<evidence type="ECO:0000313" key="2">
    <source>
        <dbReference type="EMBL" id="RTE67416.1"/>
    </source>
</evidence>
<dbReference type="InterPro" id="IPR029016">
    <property type="entry name" value="GAF-like_dom_sf"/>
</dbReference>
<reference evidence="2 3" key="1">
    <citation type="submission" date="2018-11" db="EMBL/GenBank/DDBJ databases">
        <title>The draft genome sequence of Amphritea opalescens ANRC-JH13T.</title>
        <authorList>
            <person name="Fang Z."/>
            <person name="Zhang Y."/>
            <person name="Han X."/>
        </authorList>
    </citation>
    <scope>NUCLEOTIDE SEQUENCE [LARGE SCALE GENOMIC DNA]</scope>
    <source>
        <strain evidence="2 3">ANRC-JH13</strain>
    </source>
</reference>
<feature type="domain" description="IclR-ED" evidence="1">
    <location>
        <begin position="1"/>
        <end position="183"/>
    </location>
</feature>
<accession>A0A430KVC4</accession>
<dbReference type="GO" id="GO:0045892">
    <property type="term" value="P:negative regulation of DNA-templated transcription"/>
    <property type="evidence" value="ECO:0007669"/>
    <property type="project" value="TreeGrafter"/>
</dbReference>
<proteinExistence type="predicted"/>
<dbReference type="OrthoDB" id="9807558at2"/>
<dbReference type="EMBL" id="RQXW01000001">
    <property type="protein sequence ID" value="RTE67416.1"/>
    <property type="molecule type" value="Genomic_DNA"/>
</dbReference>